<dbReference type="EMBL" id="AACB03000002">
    <property type="protein sequence ID" value="KAE8304523.1"/>
    <property type="molecule type" value="Genomic_DNA"/>
</dbReference>
<dbReference type="InParanoid" id="A0A644F7F4"/>
<dbReference type="AlphaFoldDB" id="A0A644F7F4"/>
<feature type="region of interest" description="Disordered" evidence="1">
    <location>
        <begin position="1"/>
        <end position="94"/>
    </location>
</feature>
<feature type="compositionally biased region" description="Basic and acidic residues" evidence="1">
    <location>
        <begin position="52"/>
        <end position="67"/>
    </location>
</feature>
<name>A0A644F7F4_GIAIC</name>
<comment type="caution">
    <text evidence="2">The sequence shown here is derived from an EMBL/GenBank/DDBJ whole genome shotgun (WGS) entry which is preliminary data.</text>
</comment>
<dbReference type="Proteomes" id="UP000001548">
    <property type="component" value="Unassembled WGS sequence"/>
</dbReference>
<gene>
    <name evidence="2" type="ORF">GL50803_0060903</name>
</gene>
<evidence type="ECO:0000313" key="2">
    <source>
        <dbReference type="EMBL" id="KAE8304523.1"/>
    </source>
</evidence>
<organism evidence="2 3">
    <name type="scientific">Giardia intestinalis (strain ATCC 50803 / WB clone C6)</name>
    <name type="common">Giardia lamblia</name>
    <dbReference type="NCBI Taxonomy" id="184922"/>
    <lineage>
        <taxon>Eukaryota</taxon>
        <taxon>Metamonada</taxon>
        <taxon>Diplomonadida</taxon>
        <taxon>Hexamitidae</taxon>
        <taxon>Giardiinae</taxon>
        <taxon>Giardia</taxon>
    </lineage>
</organism>
<accession>A0A644F7F4</accession>
<sequence length="138" mass="15072">MHWPTGHAGQHLSASDDEEPLALDCTTRSPSGHAHASFRTPFIQLPAPEAEQVGRHPSGESMTDGKGRQPRRGCPPRQRARAIAHSPRSPRSPHLLVHRSACASTCHAIATKALTGLAILHSTWKVFTCVMHRPWTKS</sequence>
<evidence type="ECO:0000256" key="1">
    <source>
        <dbReference type="SAM" id="MobiDB-lite"/>
    </source>
</evidence>
<evidence type="ECO:0000313" key="3">
    <source>
        <dbReference type="Proteomes" id="UP000001548"/>
    </source>
</evidence>
<keyword evidence="3" id="KW-1185">Reference proteome</keyword>
<protein>
    <submittedName>
        <fullName evidence="2">Uncharacterized protein</fullName>
    </submittedName>
</protein>
<reference evidence="2 3" key="1">
    <citation type="journal article" date="2007" name="Science">
        <title>Genomic minimalism in the early diverging intestinal parasite Giardia lamblia.</title>
        <authorList>
            <person name="Morrison H.G."/>
            <person name="McArthur A.G."/>
            <person name="Gillin F.D."/>
            <person name="Aley S.B."/>
            <person name="Adam R.D."/>
            <person name="Olsen G.J."/>
            <person name="Best A.A."/>
            <person name="Cande W.Z."/>
            <person name="Chen F."/>
            <person name="Cipriano M.J."/>
            <person name="Davids B.J."/>
            <person name="Dawson S.C."/>
            <person name="Elmendorf H.G."/>
            <person name="Hehl A.B."/>
            <person name="Holder M.E."/>
            <person name="Huse S.M."/>
            <person name="Kim U.U."/>
            <person name="Lasek-Nesselquist E."/>
            <person name="Manning G."/>
            <person name="Nigam A."/>
            <person name="Nixon J.E."/>
            <person name="Palm D."/>
            <person name="Passamaneck N.E."/>
            <person name="Prabhu A."/>
            <person name="Reich C.I."/>
            <person name="Reiner D.S."/>
            <person name="Samuelson J."/>
            <person name="Svard S.G."/>
            <person name="Sogin M.L."/>
        </authorList>
    </citation>
    <scope>NUCLEOTIDE SEQUENCE [LARGE SCALE GENOMIC DNA]</scope>
    <source>
        <strain evidence="2 3">WB C6</strain>
    </source>
</reference>
<proteinExistence type="predicted"/>